<reference evidence="3 4" key="1">
    <citation type="submission" date="2020-03" db="EMBL/GenBank/DDBJ databases">
        <title>Whole genome shotgun sequence of Phytohabitans houttuyneae NBRC 108639.</title>
        <authorList>
            <person name="Komaki H."/>
            <person name="Tamura T."/>
        </authorList>
    </citation>
    <scope>NUCLEOTIDE SEQUENCE [LARGE SCALE GENOMIC DNA]</scope>
    <source>
        <strain evidence="3 4">NBRC 108639</strain>
    </source>
</reference>
<feature type="chain" id="PRO_5028833918" description="DUF4832 domain-containing protein" evidence="2">
    <location>
        <begin position="26"/>
        <end position="345"/>
    </location>
</feature>
<feature type="region of interest" description="Disordered" evidence="1">
    <location>
        <begin position="299"/>
        <end position="345"/>
    </location>
</feature>
<name>A0A6V8KND7_9ACTN</name>
<feature type="region of interest" description="Disordered" evidence="1">
    <location>
        <begin position="25"/>
        <end position="51"/>
    </location>
</feature>
<proteinExistence type="predicted"/>
<feature type="compositionally biased region" description="Low complexity" evidence="1">
    <location>
        <begin position="319"/>
        <end position="345"/>
    </location>
</feature>
<feature type="compositionally biased region" description="Pro residues" evidence="1">
    <location>
        <begin position="28"/>
        <end position="40"/>
    </location>
</feature>
<evidence type="ECO:0008006" key="5">
    <source>
        <dbReference type="Google" id="ProtNLM"/>
    </source>
</evidence>
<evidence type="ECO:0000256" key="1">
    <source>
        <dbReference type="SAM" id="MobiDB-lite"/>
    </source>
</evidence>
<dbReference type="AlphaFoldDB" id="A0A6V8KND7"/>
<organism evidence="3 4">
    <name type="scientific">Phytohabitans houttuyneae</name>
    <dbReference type="NCBI Taxonomy" id="1076126"/>
    <lineage>
        <taxon>Bacteria</taxon>
        <taxon>Bacillati</taxon>
        <taxon>Actinomycetota</taxon>
        <taxon>Actinomycetes</taxon>
        <taxon>Micromonosporales</taxon>
        <taxon>Micromonosporaceae</taxon>
    </lineage>
</organism>
<dbReference type="Gene3D" id="3.20.20.80">
    <property type="entry name" value="Glycosidases"/>
    <property type="match status" value="1"/>
</dbReference>
<dbReference type="Proteomes" id="UP000482800">
    <property type="component" value="Unassembled WGS sequence"/>
</dbReference>
<gene>
    <name evidence="3" type="ORF">Phou_075860</name>
</gene>
<sequence length="345" mass="36300">MNFRVLGAAIAGAALVLAGSVPAQAAPAGPPPRPAPPASPDPALQVHPLTAAPGPLDNPLKGWARFYSPGANQNAGYPHSLTWGYFGLSEIMTSASNCAAYNWSIVDSMLAETAGYGNQAAIRIYMTYPGGTGSHPANAIPPCFNGNVANRADTYWNVTHPDYNSPFLLNALRSFIAAFGARYDGDPRLGFIHMGLVGLWGEWHTWPYDSDTADGRPNYMPSDANGAQLVAAFDSAFNTTKLEIRYPDVAGGAANSREIGYHDDSFCYREGSPLQGVTLPASLGGASYAQLQRTLAAGTENKWTTSSMGARSGRRSRPRPSSTGRAAPATSTTSRRASSSSTPPG</sequence>
<keyword evidence="4" id="KW-1185">Reference proteome</keyword>
<accession>A0A6V8KND7</accession>
<comment type="caution">
    <text evidence="3">The sequence shown here is derived from an EMBL/GenBank/DDBJ whole genome shotgun (WGS) entry which is preliminary data.</text>
</comment>
<feature type="signal peptide" evidence="2">
    <location>
        <begin position="1"/>
        <end position="25"/>
    </location>
</feature>
<evidence type="ECO:0000256" key="2">
    <source>
        <dbReference type="SAM" id="SignalP"/>
    </source>
</evidence>
<reference evidence="3 4" key="2">
    <citation type="submission" date="2020-03" db="EMBL/GenBank/DDBJ databases">
        <authorList>
            <person name="Ichikawa N."/>
            <person name="Kimura A."/>
            <person name="Kitahashi Y."/>
            <person name="Uohara A."/>
        </authorList>
    </citation>
    <scope>NUCLEOTIDE SEQUENCE [LARGE SCALE GENOMIC DNA]</scope>
    <source>
        <strain evidence="3 4">NBRC 108639</strain>
    </source>
</reference>
<keyword evidence="2" id="KW-0732">Signal</keyword>
<evidence type="ECO:0000313" key="3">
    <source>
        <dbReference type="EMBL" id="GFJ83406.1"/>
    </source>
</evidence>
<protein>
    <recommendedName>
        <fullName evidence="5">DUF4832 domain-containing protein</fullName>
    </recommendedName>
</protein>
<evidence type="ECO:0000313" key="4">
    <source>
        <dbReference type="Proteomes" id="UP000482800"/>
    </source>
</evidence>
<dbReference type="RefSeq" id="WP_218579431.1">
    <property type="nucleotide sequence ID" value="NZ_BLPF01000003.1"/>
</dbReference>
<dbReference type="EMBL" id="BLPF01000003">
    <property type="protein sequence ID" value="GFJ83406.1"/>
    <property type="molecule type" value="Genomic_DNA"/>
</dbReference>